<feature type="compositionally biased region" description="Low complexity" evidence="6">
    <location>
        <begin position="110"/>
        <end position="128"/>
    </location>
</feature>
<evidence type="ECO:0000256" key="5">
    <source>
        <dbReference type="ARBA" id="ARBA00022691"/>
    </source>
</evidence>
<dbReference type="InterPro" id="IPR014777">
    <property type="entry name" value="4pyrrole_Mease_sub1"/>
</dbReference>
<keyword evidence="1" id="KW-0963">Cytoplasm</keyword>
<dbReference type="AlphaFoldDB" id="A0AAD3DUS6"/>
<evidence type="ECO:0000313" key="9">
    <source>
        <dbReference type="EMBL" id="GFR47477.1"/>
    </source>
</evidence>
<dbReference type="EMBL" id="BMAR01000018">
    <property type="protein sequence ID" value="GFR47477.1"/>
    <property type="molecule type" value="Genomic_DNA"/>
</dbReference>
<feature type="compositionally biased region" description="Polar residues" evidence="6">
    <location>
        <begin position="45"/>
        <end position="69"/>
    </location>
</feature>
<evidence type="ECO:0000259" key="8">
    <source>
        <dbReference type="Pfam" id="PF23016"/>
    </source>
</evidence>
<dbReference type="InterPro" id="IPR053910">
    <property type="entry name" value="RsmI_HTH"/>
</dbReference>
<sequence>MSSCRILQCSMKHMYNCLHRRPCVLLPLRLENRQFHISNSFSASVGVSNADSGDTATVTGLPPTGNNANHKPPANTGATYTHTNHTTNTPATTEHQDDQDDDLGPGPGPGSLSLPSFSPSSSSAAAAAPPLPPALYVIPTPIGNLRDISLRAVDTLGGVTLLLAEDTRHTRKLLNHLGIRNLELLSCHEHNEKLRLARVLQRLQQGEPVGLVSDAGMPGISDPGHLLVAAAVAAGVRVVALPGPCAGLTALVGSGLPTHAFTFVGFLPPKSGARRRALQRLAPLPSTLVLQAPPHGLAGVLADCVEELGGGRACCVAREISKLHEEYFRSTLAGALREFSEVRQARGEICLIIQGCSGEEPGAAGWEEAAGGSGDEGDNPGGGGGGGSSSGGGVGVGAMERVLRELLEGGMTVSAAVKEVATNLGVKKKAAYAAALRISESLGRRQQGAEGGGDKDEDVKLSPRGEGGGTE</sequence>
<dbReference type="InterPro" id="IPR018063">
    <property type="entry name" value="SAM_MeTrfase_RsmI_CS"/>
</dbReference>
<dbReference type="NCBIfam" id="TIGR00096">
    <property type="entry name" value="16S rRNA (cytidine(1402)-2'-O)-methyltransferase"/>
    <property type="match status" value="1"/>
</dbReference>
<evidence type="ECO:0000256" key="3">
    <source>
        <dbReference type="ARBA" id="ARBA00022603"/>
    </source>
</evidence>
<dbReference type="PANTHER" id="PTHR46111">
    <property type="entry name" value="RIBOSOMAL RNA SMALL SUBUNIT METHYLTRANSFERASE I"/>
    <property type="match status" value="1"/>
</dbReference>
<evidence type="ECO:0000256" key="6">
    <source>
        <dbReference type="SAM" id="MobiDB-lite"/>
    </source>
</evidence>
<dbReference type="GO" id="GO:0006364">
    <property type="term" value="P:rRNA processing"/>
    <property type="evidence" value="ECO:0007669"/>
    <property type="project" value="UniProtKB-KW"/>
</dbReference>
<feature type="compositionally biased region" description="Low complexity" evidence="6">
    <location>
        <begin position="74"/>
        <end position="93"/>
    </location>
</feature>
<reference evidence="9 10" key="1">
    <citation type="journal article" date="2021" name="Sci. Rep.">
        <title>Genome sequencing of the multicellular alga Astrephomene provides insights into convergent evolution of germ-soma differentiation.</title>
        <authorList>
            <person name="Yamashita S."/>
            <person name="Yamamoto K."/>
            <person name="Matsuzaki R."/>
            <person name="Suzuki S."/>
            <person name="Yamaguchi H."/>
            <person name="Hirooka S."/>
            <person name="Minakuchi Y."/>
            <person name="Miyagishima S."/>
            <person name="Kawachi M."/>
            <person name="Toyoda A."/>
            <person name="Nozaki H."/>
        </authorList>
    </citation>
    <scope>NUCLEOTIDE SEQUENCE [LARGE SCALE GENOMIC DNA]</scope>
    <source>
        <strain evidence="9 10">NIES-4017</strain>
    </source>
</reference>
<evidence type="ECO:0000259" key="7">
    <source>
        <dbReference type="Pfam" id="PF00590"/>
    </source>
</evidence>
<dbReference type="CDD" id="cd11648">
    <property type="entry name" value="RsmI"/>
    <property type="match status" value="1"/>
</dbReference>
<dbReference type="GO" id="GO:0032259">
    <property type="term" value="P:methylation"/>
    <property type="evidence" value="ECO:0007669"/>
    <property type="project" value="UniProtKB-KW"/>
</dbReference>
<feature type="domain" description="Tetrapyrrole methylase" evidence="7">
    <location>
        <begin position="135"/>
        <end position="333"/>
    </location>
</feature>
<feature type="region of interest" description="Disordered" evidence="6">
    <location>
        <begin position="363"/>
        <end position="394"/>
    </location>
</feature>
<keyword evidence="2" id="KW-0698">rRNA processing</keyword>
<accession>A0AAD3DUS6</accession>
<organism evidence="9 10">
    <name type="scientific">Astrephomene gubernaculifera</name>
    <dbReference type="NCBI Taxonomy" id="47775"/>
    <lineage>
        <taxon>Eukaryota</taxon>
        <taxon>Viridiplantae</taxon>
        <taxon>Chlorophyta</taxon>
        <taxon>core chlorophytes</taxon>
        <taxon>Chlorophyceae</taxon>
        <taxon>CS clade</taxon>
        <taxon>Chlamydomonadales</taxon>
        <taxon>Astrephomenaceae</taxon>
        <taxon>Astrephomene</taxon>
    </lineage>
</organism>
<evidence type="ECO:0008006" key="11">
    <source>
        <dbReference type="Google" id="ProtNLM"/>
    </source>
</evidence>
<feature type="compositionally biased region" description="Gly residues" evidence="6">
    <location>
        <begin position="371"/>
        <end position="394"/>
    </location>
</feature>
<dbReference type="PANTHER" id="PTHR46111:SF1">
    <property type="entry name" value="RIBOSOMAL RNA SMALL SUBUNIT METHYLTRANSFERASE I"/>
    <property type="match status" value="1"/>
</dbReference>
<gene>
    <name evidence="9" type="ORF">Agub_g9206</name>
</gene>
<dbReference type="InterPro" id="IPR008189">
    <property type="entry name" value="rRNA_ssu_MeTfrase_I"/>
</dbReference>
<keyword evidence="10" id="KW-1185">Reference proteome</keyword>
<keyword evidence="4" id="KW-0808">Transferase</keyword>
<dbReference type="Pfam" id="PF23016">
    <property type="entry name" value="RsmI_C"/>
    <property type="match status" value="1"/>
</dbReference>
<evidence type="ECO:0000256" key="4">
    <source>
        <dbReference type="ARBA" id="ARBA00022679"/>
    </source>
</evidence>
<proteinExistence type="inferred from homology"/>
<dbReference type="Pfam" id="PF00590">
    <property type="entry name" value="TP_methylase"/>
    <property type="match status" value="1"/>
</dbReference>
<dbReference type="HAMAP" id="MF_01877">
    <property type="entry name" value="16SrRNA_methyltr_I"/>
    <property type="match status" value="1"/>
</dbReference>
<dbReference type="Gene3D" id="3.30.950.10">
    <property type="entry name" value="Methyltransferase, Cobalt-precorrin-4 Transmethylase, Domain 2"/>
    <property type="match status" value="1"/>
</dbReference>
<keyword evidence="5" id="KW-0949">S-adenosyl-L-methionine</keyword>
<dbReference type="InterPro" id="IPR035996">
    <property type="entry name" value="4pyrrol_Methylase_sf"/>
</dbReference>
<keyword evidence="3" id="KW-0489">Methyltransferase</keyword>
<feature type="compositionally biased region" description="Basic and acidic residues" evidence="6">
    <location>
        <begin position="452"/>
        <end position="463"/>
    </location>
</feature>
<name>A0AAD3DUS6_9CHLO</name>
<feature type="region of interest" description="Disordered" evidence="6">
    <location>
        <begin position="442"/>
        <end position="471"/>
    </location>
</feature>
<evidence type="ECO:0000313" key="10">
    <source>
        <dbReference type="Proteomes" id="UP001054857"/>
    </source>
</evidence>
<dbReference type="GO" id="GO:0008168">
    <property type="term" value="F:methyltransferase activity"/>
    <property type="evidence" value="ECO:0007669"/>
    <property type="project" value="UniProtKB-KW"/>
</dbReference>
<dbReference type="InterPro" id="IPR000878">
    <property type="entry name" value="4pyrrol_Mease"/>
</dbReference>
<dbReference type="SUPFAM" id="SSF53790">
    <property type="entry name" value="Tetrapyrrole methylase"/>
    <property type="match status" value="1"/>
</dbReference>
<dbReference type="Gene3D" id="3.40.1010.10">
    <property type="entry name" value="Cobalt-precorrin-4 Transmethylase, Domain 1"/>
    <property type="match status" value="1"/>
</dbReference>
<dbReference type="FunFam" id="3.40.1010.10:FF:000007">
    <property type="entry name" value="Ribosomal RNA small subunit methyltransferase I"/>
    <property type="match status" value="1"/>
</dbReference>
<dbReference type="Proteomes" id="UP001054857">
    <property type="component" value="Unassembled WGS sequence"/>
</dbReference>
<evidence type="ECO:0000256" key="1">
    <source>
        <dbReference type="ARBA" id="ARBA00022490"/>
    </source>
</evidence>
<feature type="region of interest" description="Disordered" evidence="6">
    <location>
        <begin position="45"/>
        <end position="128"/>
    </location>
</feature>
<feature type="domain" description="RsmI HTH" evidence="8">
    <location>
        <begin position="399"/>
        <end position="437"/>
    </location>
</feature>
<evidence type="ECO:0000256" key="2">
    <source>
        <dbReference type="ARBA" id="ARBA00022552"/>
    </source>
</evidence>
<protein>
    <recommendedName>
        <fullName evidence="11">Tetrapyrrole methylase domain-containing protein</fullName>
    </recommendedName>
</protein>
<dbReference type="InterPro" id="IPR014776">
    <property type="entry name" value="4pyrrole_Mease_sub2"/>
</dbReference>
<dbReference type="PROSITE" id="PS01296">
    <property type="entry name" value="RSMI"/>
    <property type="match status" value="1"/>
</dbReference>
<comment type="caution">
    <text evidence="9">The sequence shown here is derived from an EMBL/GenBank/DDBJ whole genome shotgun (WGS) entry which is preliminary data.</text>
</comment>